<accession>A0A0F9JZ96</accession>
<organism evidence="1">
    <name type="scientific">marine sediment metagenome</name>
    <dbReference type="NCBI Taxonomy" id="412755"/>
    <lineage>
        <taxon>unclassified sequences</taxon>
        <taxon>metagenomes</taxon>
        <taxon>ecological metagenomes</taxon>
    </lineage>
</organism>
<dbReference type="EMBL" id="LAZR01009028">
    <property type="protein sequence ID" value="KKM75129.1"/>
    <property type="molecule type" value="Genomic_DNA"/>
</dbReference>
<comment type="caution">
    <text evidence="1">The sequence shown here is derived from an EMBL/GenBank/DDBJ whole genome shotgun (WGS) entry which is preliminary data.</text>
</comment>
<reference evidence="1" key="1">
    <citation type="journal article" date="2015" name="Nature">
        <title>Complex archaea that bridge the gap between prokaryotes and eukaryotes.</title>
        <authorList>
            <person name="Spang A."/>
            <person name="Saw J.H."/>
            <person name="Jorgensen S.L."/>
            <person name="Zaremba-Niedzwiedzka K."/>
            <person name="Martijn J."/>
            <person name="Lind A.E."/>
            <person name="van Eijk R."/>
            <person name="Schleper C."/>
            <person name="Guy L."/>
            <person name="Ettema T.J."/>
        </authorList>
    </citation>
    <scope>NUCLEOTIDE SEQUENCE</scope>
</reference>
<sequence length="102" mass="11612">MEHVNKIHCIPWKYIFVFETTDEYSGRAAAKKKIEEWAAENCTGQWLMGRATDLSINANPICDMPLNGREYPVSSVAIHSPILIVFEKEDEATAFKLVFYGD</sequence>
<name>A0A0F9JZ96_9ZZZZ</name>
<dbReference type="AlphaFoldDB" id="A0A0F9JZ96"/>
<gene>
    <name evidence="1" type="ORF">LCGC14_1393300</name>
</gene>
<proteinExistence type="predicted"/>
<protein>
    <submittedName>
        <fullName evidence="1">Uncharacterized protein</fullName>
    </submittedName>
</protein>
<evidence type="ECO:0000313" key="1">
    <source>
        <dbReference type="EMBL" id="KKM75129.1"/>
    </source>
</evidence>